<keyword evidence="4" id="KW-1185">Reference proteome</keyword>
<evidence type="ECO:0000313" key="4">
    <source>
        <dbReference type="Proteomes" id="UP000217790"/>
    </source>
</evidence>
<comment type="catalytic activity">
    <reaction evidence="1">
        <text>ATP + H2O = ADP + phosphate + H(+)</text>
        <dbReference type="Rhea" id="RHEA:13065"/>
        <dbReference type="ChEBI" id="CHEBI:15377"/>
        <dbReference type="ChEBI" id="CHEBI:15378"/>
        <dbReference type="ChEBI" id="CHEBI:30616"/>
        <dbReference type="ChEBI" id="CHEBI:43474"/>
        <dbReference type="ChEBI" id="CHEBI:456216"/>
        <dbReference type="EC" id="5.6.2.3"/>
    </reaction>
</comment>
<organism evidence="3 4">
    <name type="scientific">Armillaria gallica</name>
    <name type="common">Bulbous honey fungus</name>
    <name type="synonym">Armillaria bulbosa</name>
    <dbReference type="NCBI Taxonomy" id="47427"/>
    <lineage>
        <taxon>Eukaryota</taxon>
        <taxon>Fungi</taxon>
        <taxon>Dikarya</taxon>
        <taxon>Basidiomycota</taxon>
        <taxon>Agaricomycotina</taxon>
        <taxon>Agaricomycetes</taxon>
        <taxon>Agaricomycetidae</taxon>
        <taxon>Agaricales</taxon>
        <taxon>Marasmiineae</taxon>
        <taxon>Physalacriaceae</taxon>
        <taxon>Armillaria</taxon>
    </lineage>
</organism>
<comment type="similarity">
    <text evidence="1">Belongs to the helicase family.</text>
</comment>
<dbReference type="InParanoid" id="A0A2H3DH31"/>
<evidence type="ECO:0000313" key="3">
    <source>
        <dbReference type="EMBL" id="PBK94525.1"/>
    </source>
</evidence>
<dbReference type="AlphaFoldDB" id="A0A2H3DH31"/>
<dbReference type="InterPro" id="IPR010285">
    <property type="entry name" value="DNA_helicase_pif1-like_DEAD"/>
</dbReference>
<feature type="non-terminal residue" evidence="3">
    <location>
        <position position="1"/>
    </location>
</feature>
<dbReference type="InterPro" id="IPR027417">
    <property type="entry name" value="P-loop_NTPase"/>
</dbReference>
<keyword evidence="1" id="KW-0547">Nucleotide-binding</keyword>
<sequence>TKQSILAEFHLNAEQDRAYSIIVQHAQSSLPEQLRMYIGGMGSTGKTQVLRAMMKYFDTMEEGHWMIHIAPTGTMVSLVRGSTYHYMFRINEFTGGEVSKKTLGEVKARLEGVEYVFLDEVSMLSCIDLYKISV</sequence>
<name>A0A2H3DH31_ARMGA</name>
<dbReference type="OrthoDB" id="432234at2759"/>
<dbReference type="EMBL" id="KZ293654">
    <property type="protein sequence ID" value="PBK94525.1"/>
    <property type="molecule type" value="Genomic_DNA"/>
</dbReference>
<gene>
    <name evidence="3" type="ORF">ARMGADRAFT_927811</name>
</gene>
<dbReference type="GO" id="GO:0006281">
    <property type="term" value="P:DNA repair"/>
    <property type="evidence" value="ECO:0007669"/>
    <property type="project" value="UniProtKB-KW"/>
</dbReference>
<proteinExistence type="inferred from homology"/>
<keyword evidence="1" id="KW-0378">Hydrolase</keyword>
<dbReference type="GO" id="GO:0006310">
    <property type="term" value="P:DNA recombination"/>
    <property type="evidence" value="ECO:0007669"/>
    <property type="project" value="UniProtKB-KW"/>
</dbReference>
<dbReference type="STRING" id="47427.A0A2H3DH31"/>
<accession>A0A2H3DH31</accession>
<dbReference type="GO" id="GO:0043139">
    <property type="term" value="F:5'-3' DNA helicase activity"/>
    <property type="evidence" value="ECO:0007669"/>
    <property type="project" value="UniProtKB-EC"/>
</dbReference>
<keyword evidence="1" id="KW-0227">DNA damage</keyword>
<dbReference type="Pfam" id="PF05970">
    <property type="entry name" value="PIF1"/>
    <property type="match status" value="1"/>
</dbReference>
<evidence type="ECO:0000256" key="1">
    <source>
        <dbReference type="RuleBase" id="RU363044"/>
    </source>
</evidence>
<dbReference type="SUPFAM" id="SSF52540">
    <property type="entry name" value="P-loop containing nucleoside triphosphate hydrolases"/>
    <property type="match status" value="1"/>
</dbReference>
<keyword evidence="1" id="KW-0234">DNA repair</keyword>
<dbReference type="EC" id="5.6.2.3" evidence="1"/>
<protein>
    <recommendedName>
        <fullName evidence="1">ATP-dependent DNA helicase</fullName>
        <ecNumber evidence="1">5.6.2.3</ecNumber>
    </recommendedName>
</protein>
<dbReference type="GO" id="GO:0005524">
    <property type="term" value="F:ATP binding"/>
    <property type="evidence" value="ECO:0007669"/>
    <property type="project" value="UniProtKB-KW"/>
</dbReference>
<dbReference type="Gene3D" id="3.40.50.300">
    <property type="entry name" value="P-loop containing nucleotide triphosphate hydrolases"/>
    <property type="match status" value="1"/>
</dbReference>
<keyword evidence="1" id="KW-0347">Helicase</keyword>
<dbReference type="Proteomes" id="UP000217790">
    <property type="component" value="Unassembled WGS sequence"/>
</dbReference>
<dbReference type="GO" id="GO:0000723">
    <property type="term" value="P:telomere maintenance"/>
    <property type="evidence" value="ECO:0007669"/>
    <property type="project" value="InterPro"/>
</dbReference>
<feature type="domain" description="DNA helicase Pif1-like DEAD-box helicase" evidence="2">
    <location>
        <begin position="11"/>
        <end position="125"/>
    </location>
</feature>
<evidence type="ECO:0000259" key="2">
    <source>
        <dbReference type="Pfam" id="PF05970"/>
    </source>
</evidence>
<reference evidence="4" key="1">
    <citation type="journal article" date="2017" name="Nat. Ecol. Evol.">
        <title>Genome expansion and lineage-specific genetic innovations in the forest pathogenic fungi Armillaria.</title>
        <authorList>
            <person name="Sipos G."/>
            <person name="Prasanna A.N."/>
            <person name="Walter M.C."/>
            <person name="O'Connor E."/>
            <person name="Balint B."/>
            <person name="Krizsan K."/>
            <person name="Kiss B."/>
            <person name="Hess J."/>
            <person name="Varga T."/>
            <person name="Slot J."/>
            <person name="Riley R."/>
            <person name="Boka B."/>
            <person name="Rigling D."/>
            <person name="Barry K."/>
            <person name="Lee J."/>
            <person name="Mihaltcheva S."/>
            <person name="LaButti K."/>
            <person name="Lipzen A."/>
            <person name="Waldron R."/>
            <person name="Moloney N.M."/>
            <person name="Sperisen C."/>
            <person name="Kredics L."/>
            <person name="Vagvoelgyi C."/>
            <person name="Patrignani A."/>
            <person name="Fitzpatrick D."/>
            <person name="Nagy I."/>
            <person name="Doyle S."/>
            <person name="Anderson J.B."/>
            <person name="Grigoriev I.V."/>
            <person name="Gueldener U."/>
            <person name="Muensterkoetter M."/>
            <person name="Nagy L.G."/>
        </authorList>
    </citation>
    <scope>NUCLEOTIDE SEQUENCE [LARGE SCALE GENOMIC DNA]</scope>
    <source>
        <strain evidence="4">Ar21-2</strain>
    </source>
</reference>
<dbReference type="GO" id="GO:0016887">
    <property type="term" value="F:ATP hydrolysis activity"/>
    <property type="evidence" value="ECO:0007669"/>
    <property type="project" value="RHEA"/>
</dbReference>
<keyword evidence="1" id="KW-0233">DNA recombination</keyword>
<keyword evidence="1" id="KW-0067">ATP-binding</keyword>
<comment type="cofactor">
    <cofactor evidence="1">
        <name>Mg(2+)</name>
        <dbReference type="ChEBI" id="CHEBI:18420"/>
    </cofactor>
</comment>